<dbReference type="InterPro" id="IPR042420">
    <property type="entry name" value="RAI14/UACA"/>
</dbReference>
<evidence type="ECO:0000256" key="1">
    <source>
        <dbReference type="ARBA" id="ARBA00022737"/>
    </source>
</evidence>
<dbReference type="InterPro" id="IPR036770">
    <property type="entry name" value="Ankyrin_rpt-contain_sf"/>
</dbReference>
<dbReference type="OrthoDB" id="194358at2759"/>
<feature type="region of interest" description="Disordered" evidence="5">
    <location>
        <begin position="92"/>
        <end position="113"/>
    </location>
</feature>
<proteinExistence type="predicted"/>
<feature type="compositionally biased region" description="Basic and acidic residues" evidence="5">
    <location>
        <begin position="100"/>
        <end position="113"/>
    </location>
</feature>
<dbReference type="PROSITE" id="PS50088">
    <property type="entry name" value="ANK_REPEAT"/>
    <property type="match status" value="2"/>
</dbReference>
<reference evidence="6" key="1">
    <citation type="submission" date="2025-08" db="UniProtKB">
        <authorList>
            <consortium name="Ensembl"/>
        </authorList>
    </citation>
    <scope>IDENTIFICATION</scope>
</reference>
<name>A0A8D2B9K7_SCIVU</name>
<feature type="repeat" description="ANK" evidence="4">
    <location>
        <begin position="29"/>
        <end position="59"/>
    </location>
</feature>
<reference evidence="6" key="2">
    <citation type="submission" date="2025-09" db="UniProtKB">
        <authorList>
            <consortium name="Ensembl"/>
        </authorList>
    </citation>
    <scope>IDENTIFICATION</scope>
</reference>
<keyword evidence="3" id="KW-0175">Coiled coil</keyword>
<dbReference type="GO" id="GO:0003779">
    <property type="term" value="F:actin binding"/>
    <property type="evidence" value="ECO:0007669"/>
    <property type="project" value="InterPro"/>
</dbReference>
<dbReference type="PANTHER" id="PTHR24129:SF0">
    <property type="entry name" value="ANKYCORBIN"/>
    <property type="match status" value="1"/>
</dbReference>
<feature type="region of interest" description="Disordered" evidence="5">
    <location>
        <begin position="1"/>
        <end position="30"/>
    </location>
</feature>
<keyword evidence="1" id="KW-0677">Repeat</keyword>
<evidence type="ECO:0000256" key="5">
    <source>
        <dbReference type="SAM" id="MobiDB-lite"/>
    </source>
</evidence>
<keyword evidence="7" id="KW-1185">Reference proteome</keyword>
<protein>
    <submittedName>
        <fullName evidence="6">Uncharacterized protein</fullName>
    </submittedName>
</protein>
<dbReference type="AlphaFoldDB" id="A0A8D2B9K7"/>
<dbReference type="InterPro" id="IPR002110">
    <property type="entry name" value="Ankyrin_rpt"/>
</dbReference>
<evidence type="ECO:0000256" key="3">
    <source>
        <dbReference type="ARBA" id="ARBA00023054"/>
    </source>
</evidence>
<dbReference type="SUPFAM" id="SSF48403">
    <property type="entry name" value="Ankyrin repeat"/>
    <property type="match status" value="1"/>
</dbReference>
<organism evidence="6 7">
    <name type="scientific">Sciurus vulgaris</name>
    <name type="common">Eurasian red squirrel</name>
    <dbReference type="NCBI Taxonomy" id="55149"/>
    <lineage>
        <taxon>Eukaryota</taxon>
        <taxon>Metazoa</taxon>
        <taxon>Chordata</taxon>
        <taxon>Craniata</taxon>
        <taxon>Vertebrata</taxon>
        <taxon>Euteleostomi</taxon>
        <taxon>Mammalia</taxon>
        <taxon>Eutheria</taxon>
        <taxon>Euarchontoglires</taxon>
        <taxon>Glires</taxon>
        <taxon>Rodentia</taxon>
        <taxon>Sciuromorpha</taxon>
        <taxon>Sciuridae</taxon>
        <taxon>Sciurinae</taxon>
        <taxon>Sciurini</taxon>
        <taxon>Sciurus</taxon>
    </lineage>
</organism>
<dbReference type="PANTHER" id="PTHR24129">
    <property type="entry name" value="ANKYCORBIN"/>
    <property type="match status" value="1"/>
</dbReference>
<dbReference type="Ensembl" id="ENSSVLT00005014137.1">
    <property type="protein sequence ID" value="ENSSVLP00005012769.1"/>
    <property type="gene ID" value="ENSSVLG00005010146.1"/>
</dbReference>
<evidence type="ECO:0000256" key="4">
    <source>
        <dbReference type="PROSITE-ProRule" id="PRU00023"/>
    </source>
</evidence>
<dbReference type="GeneTree" id="ENSGT00960000187050"/>
<accession>A0A8D2B9K7</accession>
<dbReference type="Pfam" id="PF12796">
    <property type="entry name" value="Ank_2"/>
    <property type="match status" value="1"/>
</dbReference>
<keyword evidence="2 4" id="KW-0040">ANK repeat</keyword>
<dbReference type="Gene3D" id="1.25.40.20">
    <property type="entry name" value="Ankyrin repeat-containing domain"/>
    <property type="match status" value="1"/>
</dbReference>
<dbReference type="PRINTS" id="PR01415">
    <property type="entry name" value="ANKYRIN"/>
</dbReference>
<dbReference type="SMART" id="SM00248">
    <property type="entry name" value="ANK"/>
    <property type="match status" value="2"/>
</dbReference>
<evidence type="ECO:0000313" key="7">
    <source>
        <dbReference type="Proteomes" id="UP000694564"/>
    </source>
</evidence>
<dbReference type="PROSITE" id="PS50297">
    <property type="entry name" value="ANK_REP_REGION"/>
    <property type="match status" value="2"/>
</dbReference>
<dbReference type="Proteomes" id="UP000694564">
    <property type="component" value="Chromosome 10"/>
</dbReference>
<evidence type="ECO:0000313" key="6">
    <source>
        <dbReference type="Ensembl" id="ENSSVLP00005012769.1"/>
    </source>
</evidence>
<evidence type="ECO:0000256" key="2">
    <source>
        <dbReference type="ARBA" id="ARBA00023043"/>
    </source>
</evidence>
<sequence>MQAVENGDSEKVASLLGKKGASTTKHDSEGKTAFHLAAAKGHVCRFLLDHGADVNSRDKNGRTALMLACEIGSSTIVEALIKKGADLNLVDSLGHNGKGKHSDPFEIQRARSK</sequence>
<feature type="repeat" description="ANK" evidence="4">
    <location>
        <begin position="60"/>
        <end position="92"/>
    </location>
</feature>